<name>A0A0A9I272_ARUDO</name>
<proteinExistence type="predicted"/>
<organism evidence="2">
    <name type="scientific">Arundo donax</name>
    <name type="common">Giant reed</name>
    <name type="synonym">Donax arundinaceus</name>
    <dbReference type="NCBI Taxonomy" id="35708"/>
    <lineage>
        <taxon>Eukaryota</taxon>
        <taxon>Viridiplantae</taxon>
        <taxon>Streptophyta</taxon>
        <taxon>Embryophyta</taxon>
        <taxon>Tracheophyta</taxon>
        <taxon>Spermatophyta</taxon>
        <taxon>Magnoliopsida</taxon>
        <taxon>Liliopsida</taxon>
        <taxon>Poales</taxon>
        <taxon>Poaceae</taxon>
        <taxon>PACMAD clade</taxon>
        <taxon>Arundinoideae</taxon>
        <taxon>Arundineae</taxon>
        <taxon>Arundo</taxon>
    </lineage>
</organism>
<feature type="transmembrane region" description="Helical" evidence="1">
    <location>
        <begin position="20"/>
        <end position="41"/>
    </location>
</feature>
<evidence type="ECO:0000256" key="1">
    <source>
        <dbReference type="SAM" id="Phobius"/>
    </source>
</evidence>
<reference evidence="2" key="2">
    <citation type="journal article" date="2015" name="Data Brief">
        <title>Shoot transcriptome of the giant reed, Arundo donax.</title>
        <authorList>
            <person name="Barrero R.A."/>
            <person name="Guerrero F.D."/>
            <person name="Moolhuijzen P."/>
            <person name="Goolsby J.A."/>
            <person name="Tidwell J."/>
            <person name="Bellgard S.E."/>
            <person name="Bellgard M.I."/>
        </authorList>
    </citation>
    <scope>NUCLEOTIDE SEQUENCE</scope>
    <source>
        <tissue evidence="2">Shoot tissue taken approximately 20 cm above the soil surface</tissue>
    </source>
</reference>
<keyword evidence="1" id="KW-0472">Membrane</keyword>
<keyword evidence="1" id="KW-0812">Transmembrane</keyword>
<evidence type="ECO:0000313" key="2">
    <source>
        <dbReference type="EMBL" id="JAE39278.1"/>
    </source>
</evidence>
<reference evidence="2" key="1">
    <citation type="submission" date="2014-09" db="EMBL/GenBank/DDBJ databases">
        <authorList>
            <person name="Magalhaes I.L.F."/>
            <person name="Oliveira U."/>
            <person name="Santos F.R."/>
            <person name="Vidigal T.H.D.A."/>
            <person name="Brescovit A.D."/>
            <person name="Santos A.J."/>
        </authorList>
    </citation>
    <scope>NUCLEOTIDE SEQUENCE</scope>
    <source>
        <tissue evidence="2">Shoot tissue taken approximately 20 cm above the soil surface</tissue>
    </source>
</reference>
<accession>A0A0A9I272</accession>
<dbReference type="EMBL" id="GBRH01158618">
    <property type="protein sequence ID" value="JAE39278.1"/>
    <property type="molecule type" value="Transcribed_RNA"/>
</dbReference>
<keyword evidence="1" id="KW-1133">Transmembrane helix</keyword>
<dbReference type="AlphaFoldDB" id="A0A0A9I272"/>
<protein>
    <submittedName>
        <fullName evidence="2">Uncharacterized protein</fullName>
    </submittedName>
</protein>
<sequence>MTLRLMHGNHVRVVTEGRGDLVLVVVDMAALRFLFLASFLARRRGRHG</sequence>